<dbReference type="OMA" id="HFQMECE"/>
<dbReference type="GO" id="GO:0005815">
    <property type="term" value="C:microtubule organizing center"/>
    <property type="evidence" value="ECO:0000318"/>
    <property type="project" value="GO_Central"/>
</dbReference>
<dbReference type="Proteomes" id="UP000001593">
    <property type="component" value="Unassembled WGS sequence"/>
</dbReference>
<dbReference type="FunCoup" id="A7SKP1">
    <property type="interactions" value="90"/>
</dbReference>
<proteinExistence type="predicted"/>
<evidence type="ECO:0000313" key="2">
    <source>
        <dbReference type="EMBL" id="EDO35740.1"/>
    </source>
</evidence>
<dbReference type="InParanoid" id="A7SKP1"/>
<dbReference type="InterPro" id="IPR039235">
    <property type="entry name" value="TPGS1"/>
</dbReference>
<accession>A7SKP1</accession>
<organism evidence="2 3">
    <name type="scientific">Nematostella vectensis</name>
    <name type="common">Starlet sea anemone</name>
    <dbReference type="NCBI Taxonomy" id="45351"/>
    <lineage>
        <taxon>Eukaryota</taxon>
        <taxon>Metazoa</taxon>
        <taxon>Cnidaria</taxon>
        <taxon>Anthozoa</taxon>
        <taxon>Hexacorallia</taxon>
        <taxon>Actiniaria</taxon>
        <taxon>Edwardsiidae</taxon>
        <taxon>Nematostella</taxon>
    </lineage>
</organism>
<evidence type="ECO:0000313" key="3">
    <source>
        <dbReference type="Proteomes" id="UP000001593"/>
    </source>
</evidence>
<feature type="domain" description="Tubulin polyglutamylase complex subunit 1-like C-terminal" evidence="1">
    <location>
        <begin position="30"/>
        <end position="235"/>
    </location>
</feature>
<dbReference type="HOGENOM" id="CLU_084094_0_0_1"/>
<dbReference type="Gene3D" id="1.20.890.10">
    <property type="entry name" value="cAMP-dependent protein kinase regulatory subunit, dimerization-anchoring domain"/>
    <property type="match status" value="1"/>
</dbReference>
<dbReference type="GO" id="GO:0008017">
    <property type="term" value="F:microtubule binding"/>
    <property type="evidence" value="ECO:0000318"/>
    <property type="project" value="GO_Central"/>
</dbReference>
<protein>
    <recommendedName>
        <fullName evidence="1">Tubulin polyglutamylase complex subunit 1-like C-terminal domain-containing protein</fullName>
    </recommendedName>
</protein>
<dbReference type="InterPro" id="IPR057632">
    <property type="entry name" value="TPGS1_C"/>
</dbReference>
<keyword evidence="3" id="KW-1185">Reference proteome</keyword>
<sequence>MKEVVKLLMENRPEDPLIFLAEYFDNLADTATALMQAHQKLLLVHHSQPAFYSNLMEAYDTLSHQKGEKQSQNRLKNIVKGSNGLRGLTGKSYNDLLTLLCRDLTNTEAEPLLKQITCFDHEVIRFLVFRCGVLSVLVYQDFLKQADSLYDELDLYERGKADKQLCEVCLDQLSKAVATTSLSDPISVLHAGTYISAKSFQKSALEVLSKGGQNRKTISKEEFVAAAAKMFLSQVPDFR</sequence>
<dbReference type="PANTHER" id="PTHR31932:SF2">
    <property type="entry name" value="TUBULIN POLYGLUTAMYLASE COMPLEX SUBUNIT 1"/>
    <property type="match status" value="1"/>
</dbReference>
<dbReference type="EMBL" id="DS469689">
    <property type="protein sequence ID" value="EDO35740.1"/>
    <property type="molecule type" value="Genomic_DNA"/>
</dbReference>
<dbReference type="eggNOG" id="ENOG502S17Y">
    <property type="taxonomic scope" value="Eukaryota"/>
</dbReference>
<dbReference type="PhylomeDB" id="A7SKP1"/>
<dbReference type="AlphaFoldDB" id="A7SKP1"/>
<reference evidence="2 3" key="1">
    <citation type="journal article" date="2007" name="Science">
        <title>Sea anemone genome reveals ancestral eumetazoan gene repertoire and genomic organization.</title>
        <authorList>
            <person name="Putnam N.H."/>
            <person name="Srivastava M."/>
            <person name="Hellsten U."/>
            <person name="Dirks B."/>
            <person name="Chapman J."/>
            <person name="Salamov A."/>
            <person name="Terry A."/>
            <person name="Shapiro H."/>
            <person name="Lindquist E."/>
            <person name="Kapitonov V.V."/>
            <person name="Jurka J."/>
            <person name="Genikhovich G."/>
            <person name="Grigoriev I.V."/>
            <person name="Lucas S.M."/>
            <person name="Steele R.E."/>
            <person name="Finnerty J.R."/>
            <person name="Technau U."/>
            <person name="Martindale M.Q."/>
            <person name="Rokhsar D.S."/>
        </authorList>
    </citation>
    <scope>NUCLEOTIDE SEQUENCE [LARGE SCALE GENOMIC DNA]</scope>
    <source>
        <strain evidence="3">CH2 X CH6</strain>
    </source>
</reference>
<dbReference type="GO" id="GO:0070740">
    <property type="term" value="F:tubulin-glutamic acid ligase activity"/>
    <property type="evidence" value="ECO:0000318"/>
    <property type="project" value="GO_Central"/>
</dbReference>
<dbReference type="PANTHER" id="PTHR31932">
    <property type="entry name" value="TUBULIN POLYGLUTAMYLASE COMPLEX SUBUNIT 1"/>
    <property type="match status" value="1"/>
</dbReference>
<gene>
    <name evidence="2" type="ORF">NEMVEDRAFT_v1g245907</name>
</gene>
<evidence type="ECO:0000259" key="1">
    <source>
        <dbReference type="Pfam" id="PF24480"/>
    </source>
</evidence>
<dbReference type="STRING" id="45351.A7SKP1"/>
<name>A7SKP1_NEMVE</name>
<dbReference type="Pfam" id="PF24480">
    <property type="entry name" value="TPGS1_C"/>
    <property type="match status" value="1"/>
</dbReference>